<dbReference type="EMBL" id="VVZA01000120">
    <property type="protein sequence ID" value="KAA5398214.1"/>
    <property type="molecule type" value="Genomic_DNA"/>
</dbReference>
<dbReference type="GO" id="GO:0006355">
    <property type="term" value="P:regulation of DNA-templated transcription"/>
    <property type="evidence" value="ECO:0007669"/>
    <property type="project" value="InterPro"/>
</dbReference>
<dbReference type="PANTHER" id="PTHR32071:SF113">
    <property type="entry name" value="ALGINATE BIOSYNTHESIS TRANSCRIPTIONAL REGULATORY PROTEIN ALGB"/>
    <property type="match status" value="1"/>
</dbReference>
<evidence type="ECO:0000256" key="2">
    <source>
        <dbReference type="ARBA" id="ARBA00022840"/>
    </source>
</evidence>
<evidence type="ECO:0000256" key="3">
    <source>
        <dbReference type="ARBA" id="ARBA00023015"/>
    </source>
</evidence>
<dbReference type="PRINTS" id="PR01590">
    <property type="entry name" value="HTHFIS"/>
</dbReference>
<dbReference type="RefSeq" id="WP_149943706.1">
    <property type="nucleotide sequence ID" value="NZ_VVZA01000120.1"/>
</dbReference>
<evidence type="ECO:0000313" key="7">
    <source>
        <dbReference type="Proteomes" id="UP000441162"/>
    </source>
</evidence>
<keyword evidence="4" id="KW-0804">Transcription</keyword>
<dbReference type="InterPro" id="IPR058031">
    <property type="entry name" value="AAA_lid_NorR"/>
</dbReference>
<dbReference type="InterPro" id="IPR025944">
    <property type="entry name" value="Sigma_54_int_dom_CS"/>
</dbReference>
<organism evidence="6 7">
    <name type="scientific">Phocaeicola dorei</name>
    <dbReference type="NCBI Taxonomy" id="357276"/>
    <lineage>
        <taxon>Bacteria</taxon>
        <taxon>Pseudomonadati</taxon>
        <taxon>Bacteroidota</taxon>
        <taxon>Bacteroidia</taxon>
        <taxon>Bacteroidales</taxon>
        <taxon>Bacteroidaceae</taxon>
        <taxon>Phocaeicola</taxon>
    </lineage>
</organism>
<name>A0A6A1I7V4_9BACT</name>
<dbReference type="Proteomes" id="UP000441162">
    <property type="component" value="Unassembled WGS sequence"/>
</dbReference>
<sequence>AEGTFRQDLLYRINTIELHIPPLRERGNDVILLAEHFLSKYARKYKKDLKGINRDGKNKLHNYAWPGNVRELQHAIERAVILSESNWLRPEDFILRSVPLRDKEPSDELNLTVLEKEAIERALRRAEGNITRAAELLGITRFTLYRKLEKFGL</sequence>
<dbReference type="Gene3D" id="1.10.10.60">
    <property type="entry name" value="Homeodomain-like"/>
    <property type="match status" value="1"/>
</dbReference>
<proteinExistence type="predicted"/>
<dbReference type="GO" id="GO:0043565">
    <property type="term" value="F:sequence-specific DNA binding"/>
    <property type="evidence" value="ECO:0007669"/>
    <property type="project" value="InterPro"/>
</dbReference>
<dbReference type="SUPFAM" id="SSF46689">
    <property type="entry name" value="Homeodomain-like"/>
    <property type="match status" value="1"/>
</dbReference>
<evidence type="ECO:0000259" key="5">
    <source>
        <dbReference type="PROSITE" id="PS50045"/>
    </source>
</evidence>
<dbReference type="GO" id="GO:0005524">
    <property type="term" value="F:ATP binding"/>
    <property type="evidence" value="ECO:0007669"/>
    <property type="project" value="UniProtKB-KW"/>
</dbReference>
<reference evidence="6 7" key="1">
    <citation type="journal article" date="2019" name="Nat. Med.">
        <title>A library of human gut bacterial isolates paired with longitudinal multiomics data enables mechanistic microbiome research.</title>
        <authorList>
            <person name="Poyet M."/>
            <person name="Groussin M."/>
            <person name="Gibbons S.M."/>
            <person name="Avila-Pacheco J."/>
            <person name="Jiang X."/>
            <person name="Kearney S.M."/>
            <person name="Perrotta A.R."/>
            <person name="Berdy B."/>
            <person name="Zhao S."/>
            <person name="Lieberman T.D."/>
            <person name="Swanson P.K."/>
            <person name="Smith M."/>
            <person name="Roesemann S."/>
            <person name="Alexander J.E."/>
            <person name="Rich S.A."/>
            <person name="Livny J."/>
            <person name="Vlamakis H."/>
            <person name="Clish C."/>
            <person name="Bullock K."/>
            <person name="Deik A."/>
            <person name="Scott J."/>
            <person name="Pierce K.A."/>
            <person name="Xavier R.J."/>
            <person name="Alm E.J."/>
        </authorList>
    </citation>
    <scope>NUCLEOTIDE SEQUENCE [LARGE SCALE GENOMIC DNA]</scope>
    <source>
        <strain evidence="6 7">BIOML-A4</strain>
    </source>
</reference>
<dbReference type="Gene3D" id="1.10.8.60">
    <property type="match status" value="1"/>
</dbReference>
<dbReference type="Pfam" id="PF02954">
    <property type="entry name" value="HTH_8"/>
    <property type="match status" value="1"/>
</dbReference>
<keyword evidence="2" id="KW-0067">ATP-binding</keyword>
<protein>
    <submittedName>
        <fullName evidence="6">Sigma-54-dependent Fis family transcriptional regulator</fullName>
    </submittedName>
</protein>
<feature type="non-terminal residue" evidence="6">
    <location>
        <position position="1"/>
    </location>
</feature>
<dbReference type="Pfam" id="PF25601">
    <property type="entry name" value="AAA_lid_14"/>
    <property type="match status" value="1"/>
</dbReference>
<dbReference type="PROSITE" id="PS00688">
    <property type="entry name" value="SIGMA54_INTERACT_3"/>
    <property type="match status" value="1"/>
</dbReference>
<dbReference type="PROSITE" id="PS50045">
    <property type="entry name" value="SIGMA54_INTERACT_4"/>
    <property type="match status" value="1"/>
</dbReference>
<dbReference type="InterPro" id="IPR009057">
    <property type="entry name" value="Homeodomain-like_sf"/>
</dbReference>
<evidence type="ECO:0000313" key="6">
    <source>
        <dbReference type="EMBL" id="KAA5398214.1"/>
    </source>
</evidence>
<accession>A0A6A1I7V4</accession>
<evidence type="ECO:0000256" key="4">
    <source>
        <dbReference type="ARBA" id="ARBA00023163"/>
    </source>
</evidence>
<keyword evidence="3" id="KW-0805">Transcription regulation</keyword>
<feature type="domain" description="Sigma-54 factor interaction" evidence="5">
    <location>
        <begin position="1"/>
        <end position="81"/>
    </location>
</feature>
<dbReference type="SUPFAM" id="SSF52540">
    <property type="entry name" value="P-loop containing nucleoside triphosphate hydrolases"/>
    <property type="match status" value="1"/>
</dbReference>
<dbReference type="PANTHER" id="PTHR32071">
    <property type="entry name" value="TRANSCRIPTIONAL REGULATORY PROTEIN"/>
    <property type="match status" value="1"/>
</dbReference>
<keyword evidence="1" id="KW-0547">Nucleotide-binding</keyword>
<evidence type="ECO:0000256" key="1">
    <source>
        <dbReference type="ARBA" id="ARBA00022741"/>
    </source>
</evidence>
<dbReference type="InterPro" id="IPR027417">
    <property type="entry name" value="P-loop_NTPase"/>
</dbReference>
<gene>
    <name evidence="6" type="ORF">F2Y51_24645</name>
</gene>
<dbReference type="InterPro" id="IPR002197">
    <property type="entry name" value="HTH_Fis"/>
</dbReference>
<dbReference type="InterPro" id="IPR002078">
    <property type="entry name" value="Sigma_54_int"/>
</dbReference>
<dbReference type="AlphaFoldDB" id="A0A6A1I7V4"/>
<comment type="caution">
    <text evidence="6">The sequence shown here is derived from an EMBL/GenBank/DDBJ whole genome shotgun (WGS) entry which is preliminary data.</text>
</comment>